<organism evidence="2 3">
    <name type="scientific">Mesorhizobium denitrificans</name>
    <dbReference type="NCBI Taxonomy" id="2294114"/>
    <lineage>
        <taxon>Bacteria</taxon>
        <taxon>Pseudomonadati</taxon>
        <taxon>Pseudomonadota</taxon>
        <taxon>Alphaproteobacteria</taxon>
        <taxon>Hyphomicrobiales</taxon>
        <taxon>Phyllobacteriaceae</taxon>
        <taxon>Mesorhizobium</taxon>
    </lineage>
</organism>
<name>A0A371X4L8_9HYPH</name>
<dbReference type="Gene3D" id="3.60.15.10">
    <property type="entry name" value="Ribonuclease Z/Hydroxyacylglutathione hydrolase-like"/>
    <property type="match status" value="1"/>
</dbReference>
<feature type="domain" description="Metallo-beta-lactamase" evidence="1">
    <location>
        <begin position="41"/>
        <end position="242"/>
    </location>
</feature>
<reference evidence="3" key="1">
    <citation type="submission" date="2018-08" db="EMBL/GenBank/DDBJ databases">
        <authorList>
            <person name="Im W.T."/>
        </authorList>
    </citation>
    <scope>NUCLEOTIDE SEQUENCE [LARGE SCALE GENOMIC DNA]</scope>
    <source>
        <strain evidence="3">LA-28</strain>
    </source>
</reference>
<keyword evidence="2" id="KW-0378">Hydrolase</keyword>
<dbReference type="CDD" id="cd07715">
    <property type="entry name" value="TaR3-like_MBL-fold"/>
    <property type="match status" value="1"/>
</dbReference>
<evidence type="ECO:0000259" key="1">
    <source>
        <dbReference type="Pfam" id="PF12706"/>
    </source>
</evidence>
<dbReference type="AlphaFoldDB" id="A0A371X4L8"/>
<gene>
    <name evidence="2" type="ORF">DY251_19860</name>
</gene>
<dbReference type="InterPro" id="IPR001279">
    <property type="entry name" value="Metallo-B-lactamas"/>
</dbReference>
<dbReference type="Pfam" id="PF12706">
    <property type="entry name" value="Lactamase_B_2"/>
    <property type="match status" value="1"/>
</dbReference>
<dbReference type="RefSeq" id="WP_116625675.1">
    <property type="nucleotide sequence ID" value="NZ_QURN01000021.1"/>
</dbReference>
<dbReference type="PANTHER" id="PTHR42663:SF4">
    <property type="entry name" value="SLL1036 PROTEIN"/>
    <property type="match status" value="1"/>
</dbReference>
<protein>
    <submittedName>
        <fullName evidence="2">MBL fold metallo-hydrolase</fullName>
    </submittedName>
</protein>
<dbReference type="SUPFAM" id="SSF56281">
    <property type="entry name" value="Metallo-hydrolase/oxidoreductase"/>
    <property type="match status" value="1"/>
</dbReference>
<evidence type="ECO:0000313" key="3">
    <source>
        <dbReference type="Proteomes" id="UP000262379"/>
    </source>
</evidence>
<dbReference type="InterPro" id="IPR036866">
    <property type="entry name" value="RibonucZ/Hydroxyglut_hydro"/>
</dbReference>
<accession>A0A371X4L8</accession>
<keyword evidence="3" id="KW-1185">Reference proteome</keyword>
<dbReference type="EMBL" id="QURN01000021">
    <property type="protein sequence ID" value="RFC63974.1"/>
    <property type="molecule type" value="Genomic_DNA"/>
</dbReference>
<comment type="caution">
    <text evidence="2">The sequence shown here is derived from an EMBL/GenBank/DDBJ whole genome shotgun (WGS) entry which is preliminary data.</text>
</comment>
<proteinExistence type="predicted"/>
<dbReference type="GO" id="GO:0016787">
    <property type="term" value="F:hydrolase activity"/>
    <property type="evidence" value="ECO:0007669"/>
    <property type="project" value="UniProtKB-KW"/>
</dbReference>
<dbReference type="PANTHER" id="PTHR42663">
    <property type="entry name" value="HYDROLASE C777.06C-RELATED-RELATED"/>
    <property type="match status" value="1"/>
</dbReference>
<dbReference type="Proteomes" id="UP000262379">
    <property type="component" value="Unassembled WGS sequence"/>
</dbReference>
<evidence type="ECO:0000313" key="2">
    <source>
        <dbReference type="EMBL" id="RFC63974.1"/>
    </source>
</evidence>
<sequence>MAGEAFRVKFWGVRGSIPVSGAEFMKVGGNTACIEMRCGSHTLIFDAGSGIRGLGEALHREGIAKLDLFFTHCHYDHIIGFPFFPPLYDRQTKLTIWSGHLAGRMTTQEMIETFVSPPWFPGKIGICRAKFQWEDFVSGDVLMPQDGVVIRTASLNHPGGCIGYRVEWNGKVAAYVSDTEHVSEELDEAVLGLMKNADLAIYDCTYTEAEMPHRVGFGHSTWERGVRLCEAAGAKRLAIFHHDPARTDAELAKHERAAQEAFEGAFVARDGLTLNL</sequence>